<name>A0A318SHZ1_9BURK</name>
<evidence type="ECO:0000313" key="3">
    <source>
        <dbReference type="Proteomes" id="UP000247540"/>
    </source>
</evidence>
<dbReference type="AlphaFoldDB" id="A0A318SHZ1"/>
<dbReference type="RefSeq" id="WP_199399841.1">
    <property type="nucleotide sequence ID" value="NZ_JAMOFZ010000010.1"/>
</dbReference>
<sequence length="252" mass="28454">MNRFNIYPTFGLTSPGEDAINGVTPNVRTSQLPFETEALRLELARFLNYAQTFPDGQTRRIGGITWGVYAFFDYDNEPIYVGQTKESLGTRIRRHLTNQRTDAVAMNVLDPFEVHTIEVWPLPQFDRVPSSNVQAVQHLNALEAAVYNELLSQSAFGVVLNEKDPPYTNIQVPFPDSFRGRIVSAEVSRLRDHPDLRLARRALTLAKLAQVISERKVQLGLRRTLLAQATRLQQLANARMNNAADIPDHEAD</sequence>
<feature type="domain" description="GIY-YIG" evidence="1">
    <location>
        <begin position="64"/>
        <end position="153"/>
    </location>
</feature>
<comment type="caution">
    <text evidence="2">The sequence shown here is derived from an EMBL/GenBank/DDBJ whole genome shotgun (WGS) entry which is preliminary data.</text>
</comment>
<dbReference type="SUPFAM" id="SSF82771">
    <property type="entry name" value="GIY-YIG endonuclease"/>
    <property type="match status" value="1"/>
</dbReference>
<dbReference type="Pfam" id="PF01541">
    <property type="entry name" value="GIY-YIG"/>
    <property type="match status" value="1"/>
</dbReference>
<evidence type="ECO:0000259" key="1">
    <source>
        <dbReference type="PROSITE" id="PS50164"/>
    </source>
</evidence>
<dbReference type="Proteomes" id="UP000247540">
    <property type="component" value="Unassembled WGS sequence"/>
</dbReference>
<dbReference type="PROSITE" id="PS50164">
    <property type="entry name" value="GIY_YIG"/>
    <property type="match status" value="1"/>
</dbReference>
<dbReference type="CDD" id="cd00719">
    <property type="entry name" value="GIY-YIG_SF"/>
    <property type="match status" value="1"/>
</dbReference>
<dbReference type="InterPro" id="IPR035901">
    <property type="entry name" value="GIY-YIG_endonuc_sf"/>
</dbReference>
<reference evidence="2 3" key="1">
    <citation type="submission" date="2018-06" db="EMBL/GenBank/DDBJ databases">
        <title>Genomic Encyclopedia of Type Strains, Phase III (KMG-III): the genomes of soil and plant-associated and newly described type strains.</title>
        <authorList>
            <person name="Whitman W."/>
        </authorList>
    </citation>
    <scope>NUCLEOTIDE SEQUENCE [LARGE SCALE GENOMIC DNA]</scope>
    <source>
        <strain evidence="2 3">CECT 7646</strain>
    </source>
</reference>
<evidence type="ECO:0000313" key="2">
    <source>
        <dbReference type="EMBL" id="PYE77997.1"/>
    </source>
</evidence>
<organism evidence="2 3">
    <name type="scientific">Xylophilus ampelinus</name>
    <dbReference type="NCBI Taxonomy" id="54067"/>
    <lineage>
        <taxon>Bacteria</taxon>
        <taxon>Pseudomonadati</taxon>
        <taxon>Pseudomonadota</taxon>
        <taxon>Betaproteobacteria</taxon>
        <taxon>Burkholderiales</taxon>
        <taxon>Xylophilus</taxon>
    </lineage>
</organism>
<proteinExistence type="predicted"/>
<gene>
    <name evidence="2" type="ORF">DFQ15_11021</name>
</gene>
<accession>A0A318SHZ1</accession>
<dbReference type="InterPro" id="IPR000305">
    <property type="entry name" value="GIY-YIG_endonuc"/>
</dbReference>
<keyword evidence="3" id="KW-1185">Reference proteome</keyword>
<dbReference type="EMBL" id="QJTC01000010">
    <property type="protein sequence ID" value="PYE77997.1"/>
    <property type="molecule type" value="Genomic_DNA"/>
</dbReference>
<protein>
    <submittedName>
        <fullName evidence="2">GIY-YIG catalytic domain-containing protein</fullName>
    </submittedName>
</protein>